<name>A0A0K6IRH1_9PROT</name>
<dbReference type="Pfam" id="PF13476">
    <property type="entry name" value="AAA_23"/>
    <property type="match status" value="1"/>
</dbReference>
<dbReference type="PANTHER" id="PTHR32114">
    <property type="entry name" value="ABC TRANSPORTER ABCH.3"/>
    <property type="match status" value="1"/>
</dbReference>
<dbReference type="GO" id="GO:0016887">
    <property type="term" value="F:ATP hydrolysis activity"/>
    <property type="evidence" value="ECO:0007669"/>
    <property type="project" value="InterPro"/>
</dbReference>
<keyword evidence="4" id="KW-0378">Hydrolase</keyword>
<feature type="compositionally biased region" description="Basic and acidic residues" evidence="2">
    <location>
        <begin position="335"/>
        <end position="355"/>
    </location>
</feature>
<dbReference type="OrthoDB" id="9795626at2"/>
<keyword evidence="5" id="KW-1185">Reference proteome</keyword>
<proteinExistence type="predicted"/>
<evidence type="ECO:0000256" key="1">
    <source>
        <dbReference type="SAM" id="Coils"/>
    </source>
</evidence>
<feature type="coiled-coil region" evidence="1">
    <location>
        <begin position="662"/>
        <end position="696"/>
    </location>
</feature>
<dbReference type="GO" id="GO:0004527">
    <property type="term" value="F:exonuclease activity"/>
    <property type="evidence" value="ECO:0007669"/>
    <property type="project" value="UniProtKB-KW"/>
</dbReference>
<organism evidence="4 5">
    <name type="scientific">Tepidiphilus thermophilus</name>
    <dbReference type="NCBI Taxonomy" id="876478"/>
    <lineage>
        <taxon>Bacteria</taxon>
        <taxon>Pseudomonadati</taxon>
        <taxon>Pseudomonadota</taxon>
        <taxon>Hydrogenophilia</taxon>
        <taxon>Hydrogenophilales</taxon>
        <taxon>Hydrogenophilaceae</taxon>
        <taxon>Tepidiphilus</taxon>
    </lineage>
</organism>
<dbReference type="InterPro" id="IPR027417">
    <property type="entry name" value="P-loop_NTPase"/>
</dbReference>
<evidence type="ECO:0000313" key="5">
    <source>
        <dbReference type="Proteomes" id="UP000182108"/>
    </source>
</evidence>
<gene>
    <name evidence="4" type="ORF">Ga0061068_10293</name>
</gene>
<accession>A0A0K6IRH1</accession>
<keyword evidence="1" id="KW-0175">Coiled coil</keyword>
<feature type="domain" description="Rad50/SbcC-type AAA" evidence="3">
    <location>
        <begin position="5"/>
        <end position="217"/>
    </location>
</feature>
<dbReference type="AlphaFoldDB" id="A0A0K6IRH1"/>
<dbReference type="GO" id="GO:0006302">
    <property type="term" value="P:double-strand break repair"/>
    <property type="evidence" value="ECO:0007669"/>
    <property type="project" value="InterPro"/>
</dbReference>
<feature type="coiled-coil region" evidence="1">
    <location>
        <begin position="187"/>
        <end position="218"/>
    </location>
</feature>
<dbReference type="Pfam" id="PF13558">
    <property type="entry name" value="SbcC_Walker_B"/>
    <property type="match status" value="1"/>
</dbReference>
<dbReference type="EMBL" id="CYHH01000002">
    <property type="protein sequence ID" value="CUB05683.1"/>
    <property type="molecule type" value="Genomic_DNA"/>
</dbReference>
<dbReference type="InterPro" id="IPR038729">
    <property type="entry name" value="Rad50/SbcC_AAA"/>
</dbReference>
<evidence type="ECO:0000313" key="4">
    <source>
        <dbReference type="EMBL" id="CUB05683.1"/>
    </source>
</evidence>
<feature type="coiled-coil region" evidence="1">
    <location>
        <begin position="750"/>
        <end position="813"/>
    </location>
</feature>
<keyword evidence="4" id="KW-0269">Exonuclease</keyword>
<feature type="coiled-coil region" evidence="1">
    <location>
        <begin position="582"/>
        <end position="619"/>
    </location>
</feature>
<evidence type="ECO:0000256" key="2">
    <source>
        <dbReference type="SAM" id="MobiDB-lite"/>
    </source>
</evidence>
<dbReference type="Proteomes" id="UP000182108">
    <property type="component" value="Unassembled WGS sequence"/>
</dbReference>
<dbReference type="PANTHER" id="PTHR32114:SF2">
    <property type="entry name" value="ABC TRANSPORTER ABCH.3"/>
    <property type="match status" value="1"/>
</dbReference>
<dbReference type="Gene3D" id="3.40.50.300">
    <property type="entry name" value="P-loop containing nucleotide triphosphate hydrolases"/>
    <property type="match status" value="2"/>
</dbReference>
<protein>
    <submittedName>
        <fullName evidence="4">DNA repair exonuclease SbcCD ATPase subunit</fullName>
    </submittedName>
</protein>
<dbReference type="SUPFAM" id="SSF52540">
    <property type="entry name" value="P-loop containing nucleoside triphosphate hydrolases"/>
    <property type="match status" value="1"/>
</dbReference>
<reference evidence="5" key="1">
    <citation type="submission" date="2015-08" db="EMBL/GenBank/DDBJ databases">
        <authorList>
            <person name="Babu N.S."/>
            <person name="Beckwith C.J."/>
            <person name="Beseler K.G."/>
            <person name="Brison A."/>
            <person name="Carone J.V."/>
            <person name="Caskin T.P."/>
            <person name="Diamond M."/>
            <person name="Durham M.E."/>
            <person name="Foxe J.M."/>
            <person name="Go M."/>
            <person name="Henderson B.A."/>
            <person name="Jones I.B."/>
            <person name="McGettigan J.A."/>
            <person name="Micheletti S.J."/>
            <person name="Nasrallah M.E."/>
            <person name="Ortiz D."/>
            <person name="Piller C.R."/>
            <person name="Privatt S.R."/>
            <person name="Schneider S.L."/>
            <person name="Sharp S."/>
            <person name="Smith T.C."/>
            <person name="Stanton J.D."/>
            <person name="Ullery H.E."/>
            <person name="Wilson R.J."/>
            <person name="Serrano M.G."/>
            <person name="Buck G."/>
            <person name="Lee V."/>
            <person name="Wang Y."/>
            <person name="Carvalho R."/>
            <person name="Voegtly L."/>
            <person name="Shi R."/>
            <person name="Duckworth R."/>
            <person name="Johnson A."/>
            <person name="Loviza R."/>
            <person name="Walstead R."/>
            <person name="Shah Z."/>
            <person name="Kiflezghi M."/>
            <person name="Wade K."/>
            <person name="Ball S.L."/>
            <person name="Bradley K.W."/>
            <person name="Asai D.J."/>
            <person name="Bowman C.A."/>
            <person name="Russell D.A."/>
            <person name="Pope W.H."/>
            <person name="Jacobs-Sera D."/>
            <person name="Hendrix R.W."/>
            <person name="Hatfull G.F."/>
        </authorList>
    </citation>
    <scope>NUCLEOTIDE SEQUENCE [LARGE SCALE GENOMIC DNA]</scope>
    <source>
        <strain evidence="5">JCM 19170</strain>
    </source>
</reference>
<keyword evidence="4" id="KW-0540">Nuclease</keyword>
<dbReference type="RefSeq" id="WP_055422819.1">
    <property type="nucleotide sequence ID" value="NZ_CYHH01000002.1"/>
</dbReference>
<evidence type="ECO:0000259" key="3">
    <source>
        <dbReference type="Pfam" id="PF13476"/>
    </source>
</evidence>
<feature type="region of interest" description="Disordered" evidence="2">
    <location>
        <begin position="329"/>
        <end position="355"/>
    </location>
</feature>
<sequence>MRPIRLILSAFGPFAQREEIDFTRLPPDALFLIHGPTGAGKTSILDGICYALYGETSGSERSAKEMRSHHAADDALTEVEFEFGLGRRRYRVKRSPEQERAALRGKKDQRVRIPARAELQVWDGDGWKPLVSKATEVTQRLVALLGFEADQFRQVILLPQGQFRKLLAADSKEREQILETLFATETCKRLQERLKAAANALERQAEEAKARKKTLLEQAGVESEEALGARIEEATARRSLLAEEERRRRTEEANATAALAAAEALARQFEERDGARAALDGLSAAAAAIATRRRELDAASRAQFVRAAHANFEDAAAQRQRLAQQLAQAEGEVEATARQRESAESRLQEERARAPERERAIRELERLEGLREAVRTFDEARREAEKLSRSAEAAEAELARLQGESKTLTEQRARLQQAIEADTPLAGRVEALRRDLAQQERLIRSLQQLDQAKAALAAHRDEETKCRQALEAAQTGRDAARVRKEDLEARWRSGQAAVLALHLSEGAPCPVCGSLEHPAPATAGEAVPSEEELNAAAKALQQAESALESVRAKHQAVLGRIAGAESVVSTLEAGLPPDPPSLEQAKARLVDLERDLARALEATKRLDAAKAEFQACEQRLAALGPALEQTRSRTETFKIQAAAAAAQVRERSDRIPEPLRDVRTLEQAIDAVRKQADTLAARLKAAEEAHQQASTAHAAAGSKRQERAEALDAASVRLAQSHAVFLKALQEQGFADEAAFREAMRSPEEIAVLRTEIQSYDESVAAAKERLQRAENQVAGKTPPNLAALKAAQEEVRRAVEQLVAQQQSLEERIGQDRRTCEVLAAIGQELGEIESRYEVMGHLAGIANGDNGKKLTFQRFVLAALLDDVLRQASLRLRTMSRGRYSLQRREDVADARRASGLDLEVFDEYTGRSRPASTLSGGESFMAALSLALGLSDVVQAYAGGIQLDTLFIDEGFGSLDPESLDMAMKALSELRQKGRMVGIISHVDELKRQIDVGIEVIPGRSGSHVRVGAVG</sequence>